<gene>
    <name evidence="2" type="primary">scoA</name>
    <name evidence="2" type="ORF">Pla111_14580</name>
</gene>
<dbReference type="PANTHER" id="PTHR13707:SF60">
    <property type="entry name" value="ACETATE COA-TRANSFERASE SUBUNIT ALPHA"/>
    <property type="match status" value="1"/>
</dbReference>
<dbReference type="Gene3D" id="3.40.1080.10">
    <property type="entry name" value="Glutaconate Coenzyme A-transferase"/>
    <property type="match status" value="1"/>
</dbReference>
<organism evidence="2 3">
    <name type="scientific">Botrimarina hoheduenensis</name>
    <dbReference type="NCBI Taxonomy" id="2528000"/>
    <lineage>
        <taxon>Bacteria</taxon>
        <taxon>Pseudomonadati</taxon>
        <taxon>Planctomycetota</taxon>
        <taxon>Planctomycetia</taxon>
        <taxon>Pirellulales</taxon>
        <taxon>Lacipirellulaceae</taxon>
        <taxon>Botrimarina</taxon>
    </lineage>
</organism>
<dbReference type="SMART" id="SM00882">
    <property type="entry name" value="CoA_trans"/>
    <property type="match status" value="1"/>
</dbReference>
<sequence length="233" mass="25225">MAAATKVYPDATAALFDMVDGVSLMSGGFGLCGIPENSIAEIARRGVKNLHAISNNIGNSGRGLAVLLKNRQISEATCSYVGGNPDLEEQMLANEVKVNLVPQGTFAERMRAAGMGIRAFYTPTGYGTPIAEGKETREFDKPCVLEYPLRADFAIIKAQRGDTYGNLWFKETARNFSPLQAMAAGVTIAEVEELVELGEIRGEDVHLPGIFVQRIYQGANYQNTIEIPIYAGE</sequence>
<dbReference type="PANTHER" id="PTHR13707">
    <property type="entry name" value="KETOACID-COENZYME A TRANSFERASE"/>
    <property type="match status" value="1"/>
</dbReference>
<name>A0A5C5WCI9_9BACT</name>
<dbReference type="InterPro" id="IPR012792">
    <property type="entry name" value="3-oxoacid_CoA-transf_A"/>
</dbReference>
<dbReference type="AlphaFoldDB" id="A0A5C5WCI9"/>
<dbReference type="RefSeq" id="WP_146572715.1">
    <property type="nucleotide sequence ID" value="NZ_SJPH01000002.1"/>
</dbReference>
<dbReference type="EMBL" id="SJPH01000002">
    <property type="protein sequence ID" value="TWT47833.1"/>
    <property type="molecule type" value="Genomic_DNA"/>
</dbReference>
<dbReference type="NCBIfam" id="TIGR02429">
    <property type="entry name" value="pcaI_scoA_fam"/>
    <property type="match status" value="1"/>
</dbReference>
<comment type="caution">
    <text evidence="2">The sequence shown here is derived from an EMBL/GenBank/DDBJ whole genome shotgun (WGS) entry which is preliminary data.</text>
</comment>
<dbReference type="InterPro" id="IPR004165">
    <property type="entry name" value="CoA_trans_fam_I"/>
</dbReference>
<accession>A0A5C5WCI9</accession>
<keyword evidence="3" id="KW-1185">Reference proteome</keyword>
<proteinExistence type="predicted"/>
<dbReference type="GO" id="GO:0008260">
    <property type="term" value="F:succinyl-CoA:3-oxo-acid CoA-transferase activity"/>
    <property type="evidence" value="ECO:0007669"/>
    <property type="project" value="UniProtKB-EC"/>
</dbReference>
<dbReference type="OrthoDB" id="9777193at2"/>
<dbReference type="Proteomes" id="UP000318995">
    <property type="component" value="Unassembled WGS sequence"/>
</dbReference>
<keyword evidence="1 2" id="KW-0808">Transferase</keyword>
<dbReference type="EC" id="2.8.3.5" evidence="2"/>
<protein>
    <submittedName>
        <fullName evidence="2">Succinyl-CoA:3-ketoacid coenzyme A transferase subunit A</fullName>
        <ecNumber evidence="2">2.8.3.5</ecNumber>
    </submittedName>
</protein>
<evidence type="ECO:0000256" key="1">
    <source>
        <dbReference type="ARBA" id="ARBA00022679"/>
    </source>
</evidence>
<dbReference type="Pfam" id="PF01144">
    <property type="entry name" value="CoA_trans"/>
    <property type="match status" value="1"/>
</dbReference>
<reference evidence="2 3" key="1">
    <citation type="submission" date="2019-02" db="EMBL/GenBank/DDBJ databases">
        <title>Deep-cultivation of Planctomycetes and their phenomic and genomic characterization uncovers novel biology.</title>
        <authorList>
            <person name="Wiegand S."/>
            <person name="Jogler M."/>
            <person name="Boedeker C."/>
            <person name="Pinto D."/>
            <person name="Vollmers J."/>
            <person name="Rivas-Marin E."/>
            <person name="Kohn T."/>
            <person name="Peeters S.H."/>
            <person name="Heuer A."/>
            <person name="Rast P."/>
            <person name="Oberbeckmann S."/>
            <person name="Bunk B."/>
            <person name="Jeske O."/>
            <person name="Meyerdierks A."/>
            <person name="Storesund J.E."/>
            <person name="Kallscheuer N."/>
            <person name="Luecker S."/>
            <person name="Lage O.M."/>
            <person name="Pohl T."/>
            <person name="Merkel B.J."/>
            <person name="Hornburger P."/>
            <person name="Mueller R.-W."/>
            <person name="Bruemmer F."/>
            <person name="Labrenz M."/>
            <person name="Spormann A.M."/>
            <person name="Op Den Camp H."/>
            <person name="Overmann J."/>
            <person name="Amann R."/>
            <person name="Jetten M.S.M."/>
            <person name="Mascher T."/>
            <person name="Medema M.H."/>
            <person name="Devos D.P."/>
            <person name="Kaster A.-K."/>
            <person name="Ovreas L."/>
            <person name="Rohde M."/>
            <person name="Galperin M.Y."/>
            <person name="Jogler C."/>
        </authorList>
    </citation>
    <scope>NUCLEOTIDE SEQUENCE [LARGE SCALE GENOMIC DNA]</scope>
    <source>
        <strain evidence="2 3">Pla111</strain>
    </source>
</reference>
<dbReference type="InterPro" id="IPR037171">
    <property type="entry name" value="NagB/RpiA_transferase-like"/>
</dbReference>
<dbReference type="SUPFAM" id="SSF100950">
    <property type="entry name" value="NagB/RpiA/CoA transferase-like"/>
    <property type="match status" value="1"/>
</dbReference>
<evidence type="ECO:0000313" key="3">
    <source>
        <dbReference type="Proteomes" id="UP000318995"/>
    </source>
</evidence>
<evidence type="ECO:0000313" key="2">
    <source>
        <dbReference type="EMBL" id="TWT47833.1"/>
    </source>
</evidence>